<comment type="caution">
    <text evidence="1">The sequence shown here is derived from an EMBL/GenBank/DDBJ whole genome shotgun (WGS) entry which is preliminary data.</text>
</comment>
<gene>
    <name evidence="1" type="ORF">CYMTET_28744</name>
</gene>
<name>A0AAE0KVV9_9CHLO</name>
<proteinExistence type="predicted"/>
<protein>
    <submittedName>
        <fullName evidence="1">Uncharacterized protein</fullName>
    </submittedName>
</protein>
<dbReference type="AlphaFoldDB" id="A0AAE0KVV9"/>
<reference evidence="1 2" key="1">
    <citation type="journal article" date="2015" name="Genome Biol. Evol.">
        <title>Comparative Genomics of a Bacterivorous Green Alga Reveals Evolutionary Causalities and Consequences of Phago-Mixotrophic Mode of Nutrition.</title>
        <authorList>
            <person name="Burns J.A."/>
            <person name="Paasch A."/>
            <person name="Narechania A."/>
            <person name="Kim E."/>
        </authorList>
    </citation>
    <scope>NUCLEOTIDE SEQUENCE [LARGE SCALE GENOMIC DNA]</scope>
    <source>
        <strain evidence="1 2">PLY_AMNH</strain>
    </source>
</reference>
<dbReference type="Proteomes" id="UP001190700">
    <property type="component" value="Unassembled WGS sequence"/>
</dbReference>
<accession>A0AAE0KVV9</accession>
<evidence type="ECO:0000313" key="2">
    <source>
        <dbReference type="Proteomes" id="UP001190700"/>
    </source>
</evidence>
<dbReference type="EMBL" id="LGRX02016232">
    <property type="protein sequence ID" value="KAK3262399.1"/>
    <property type="molecule type" value="Genomic_DNA"/>
</dbReference>
<organism evidence="1 2">
    <name type="scientific">Cymbomonas tetramitiformis</name>
    <dbReference type="NCBI Taxonomy" id="36881"/>
    <lineage>
        <taxon>Eukaryota</taxon>
        <taxon>Viridiplantae</taxon>
        <taxon>Chlorophyta</taxon>
        <taxon>Pyramimonadophyceae</taxon>
        <taxon>Pyramimonadales</taxon>
        <taxon>Pyramimonadaceae</taxon>
        <taxon>Cymbomonas</taxon>
    </lineage>
</organism>
<keyword evidence="2" id="KW-1185">Reference proteome</keyword>
<evidence type="ECO:0000313" key="1">
    <source>
        <dbReference type="EMBL" id="KAK3262399.1"/>
    </source>
</evidence>
<sequence>MFLDLDQTPAQTRRRVCHLHTDVLGCNLVVTPVSNQLSRRPSHLEGSHRRNVQGNTTLYGRARQNVVFMTNALSMVGQGKAREQYWDSTTIIHKPPNHCWHEGGGCQAVPAENSWTFFDDDGKRIHAQQKAGKKVSAHDTFLHGLTEECFKNPFLLNDEEGKCQ</sequence>